<dbReference type="SUPFAM" id="SSF158573">
    <property type="entry name" value="GINS helical bundle-like"/>
    <property type="match status" value="1"/>
</dbReference>
<dbReference type="InterPro" id="IPR056783">
    <property type="entry name" value="PSF1_C"/>
</dbReference>
<reference evidence="11" key="1">
    <citation type="journal article" date="2018" name="Nat. Microbiol.">
        <title>Leveraging single-cell genomics to expand the fungal tree of life.</title>
        <authorList>
            <person name="Ahrendt S.R."/>
            <person name="Quandt C.A."/>
            <person name="Ciobanu D."/>
            <person name="Clum A."/>
            <person name="Salamov A."/>
            <person name="Andreopoulos B."/>
            <person name="Cheng J.F."/>
            <person name="Woyke T."/>
            <person name="Pelin A."/>
            <person name="Henrissat B."/>
            <person name="Reynolds N.K."/>
            <person name="Benny G.L."/>
            <person name="Smith M.E."/>
            <person name="James T.Y."/>
            <person name="Grigoriev I.V."/>
        </authorList>
    </citation>
    <scope>NUCLEOTIDE SEQUENCE [LARGE SCALE GENOMIC DNA]</scope>
    <source>
        <strain evidence="11">Baker2002</strain>
    </source>
</reference>
<accession>A0A4P9ZCB1</accession>
<name>A0A4P9ZCB1_9ASCO</name>
<dbReference type="PANTHER" id="PTHR12914:SF2">
    <property type="entry name" value="DNA REPLICATION COMPLEX GINS PROTEIN PSF1"/>
    <property type="match status" value="1"/>
</dbReference>
<organism evidence="10 11">
    <name type="scientific">Metschnikowia bicuspidata</name>
    <dbReference type="NCBI Taxonomy" id="27322"/>
    <lineage>
        <taxon>Eukaryota</taxon>
        <taxon>Fungi</taxon>
        <taxon>Dikarya</taxon>
        <taxon>Ascomycota</taxon>
        <taxon>Saccharomycotina</taxon>
        <taxon>Pichiomycetes</taxon>
        <taxon>Metschnikowiaceae</taxon>
        <taxon>Metschnikowia</taxon>
    </lineage>
</organism>
<protein>
    <recommendedName>
        <fullName evidence="4 7">DNA replication complex GINS protein PSF1</fullName>
    </recommendedName>
</protein>
<keyword evidence="11" id="KW-1185">Reference proteome</keyword>
<dbReference type="AlphaFoldDB" id="A0A4P9ZCB1"/>
<evidence type="ECO:0000259" key="9">
    <source>
        <dbReference type="Pfam" id="PF24997"/>
    </source>
</evidence>
<evidence type="ECO:0000256" key="1">
    <source>
        <dbReference type="ARBA" id="ARBA00004123"/>
    </source>
</evidence>
<dbReference type="CDD" id="cd11710">
    <property type="entry name" value="GINS_A_psf1"/>
    <property type="match status" value="1"/>
</dbReference>
<keyword evidence="5 7" id="KW-0235">DNA replication</keyword>
<feature type="domain" description="GINS subunit" evidence="8">
    <location>
        <begin position="46"/>
        <end position="166"/>
    </location>
</feature>
<comment type="subcellular location">
    <subcellularLocation>
        <location evidence="1 7">Nucleus</location>
    </subcellularLocation>
</comment>
<feature type="domain" description="DNA replication complex GINS protein PSF1 C-terminal" evidence="9">
    <location>
        <begin position="181"/>
        <end position="229"/>
    </location>
</feature>
<dbReference type="CDD" id="cd21696">
    <property type="entry name" value="GINS_B_Psf1"/>
    <property type="match status" value="1"/>
</dbReference>
<dbReference type="Gene3D" id="1.20.58.1030">
    <property type="match status" value="1"/>
</dbReference>
<evidence type="ECO:0000256" key="2">
    <source>
        <dbReference type="ARBA" id="ARBA00006677"/>
    </source>
</evidence>
<evidence type="ECO:0000259" key="8">
    <source>
        <dbReference type="Pfam" id="PF05916"/>
    </source>
</evidence>
<evidence type="ECO:0000256" key="5">
    <source>
        <dbReference type="ARBA" id="ARBA00022705"/>
    </source>
</evidence>
<dbReference type="InterPro" id="IPR021151">
    <property type="entry name" value="GINS_A"/>
</dbReference>
<sequence>MFGDNANKLVVEARRAVQLKELPLHQHSLVKEIVDEIALLNKDVEYLNDEQAVDPADNRVHQCQLFVTHLCLRRNKRCLLAYQKLRADKIAEFLWLNVDPIETGANAPNGGAGAAGGLGRAGFAPGGLGATAGGSGGMRLALANLSNPEHEYYKQYQDLVLDFKSEFSDIDLCGDLVPPTDILIDVRVLKNGGEVQTEYGVFNLIKDSQFYVRKLDVDRLIQQGYLEEI</sequence>
<evidence type="ECO:0000313" key="10">
    <source>
        <dbReference type="EMBL" id="RKP30526.1"/>
    </source>
</evidence>
<evidence type="ECO:0000256" key="6">
    <source>
        <dbReference type="ARBA" id="ARBA00023242"/>
    </source>
</evidence>
<evidence type="ECO:0000313" key="11">
    <source>
        <dbReference type="Proteomes" id="UP000268321"/>
    </source>
</evidence>
<proteinExistence type="inferred from homology"/>
<comment type="subunit">
    <text evidence="3">Component of the GINS complex which is a heterotetramer of SLD5, PSF1, PSF2 and PSF3.</text>
</comment>
<dbReference type="Pfam" id="PF24997">
    <property type="entry name" value="PSF1_C"/>
    <property type="match status" value="1"/>
</dbReference>
<dbReference type="InterPro" id="IPR005339">
    <property type="entry name" value="GINS_Psf1"/>
</dbReference>
<dbReference type="InterPro" id="IPR036224">
    <property type="entry name" value="GINS_bundle-like_dom_sf"/>
</dbReference>
<dbReference type="EMBL" id="ML004457">
    <property type="protein sequence ID" value="RKP30526.1"/>
    <property type="molecule type" value="Genomic_DNA"/>
</dbReference>
<dbReference type="PANTHER" id="PTHR12914">
    <property type="entry name" value="PARTNER OF SLD5"/>
    <property type="match status" value="1"/>
</dbReference>
<comment type="similarity">
    <text evidence="2 7">Belongs to the GINS1/PSF1 family.</text>
</comment>
<dbReference type="Proteomes" id="UP000268321">
    <property type="component" value="Unassembled WGS sequence"/>
</dbReference>
<dbReference type="OrthoDB" id="10252587at2759"/>
<gene>
    <name evidence="10" type="ORF">METBISCDRAFT_23258</name>
</gene>
<evidence type="ECO:0000256" key="4">
    <source>
        <dbReference type="ARBA" id="ARBA00015143"/>
    </source>
</evidence>
<dbReference type="Pfam" id="PF05916">
    <property type="entry name" value="Sld5"/>
    <property type="match status" value="1"/>
</dbReference>
<evidence type="ECO:0000256" key="3">
    <source>
        <dbReference type="ARBA" id="ARBA00011352"/>
    </source>
</evidence>
<comment type="function">
    <text evidence="7">Required for correct functioning of the GINS complex, a complex that plays an essential role in the initiation of DNA replication, and progression of DNA replication forks. GINS complex seems to bind preferentially to single-stranded DNA.</text>
</comment>
<keyword evidence="6 7" id="KW-0539">Nucleus</keyword>
<dbReference type="GO" id="GO:1902983">
    <property type="term" value="P:DNA strand elongation involved in mitotic DNA replication"/>
    <property type="evidence" value="ECO:0007669"/>
    <property type="project" value="TreeGrafter"/>
</dbReference>
<dbReference type="GO" id="GO:0000811">
    <property type="term" value="C:GINS complex"/>
    <property type="evidence" value="ECO:0007669"/>
    <property type="project" value="UniProtKB-UniRule"/>
</dbReference>
<evidence type="ECO:0000256" key="7">
    <source>
        <dbReference type="RuleBase" id="RU368085"/>
    </source>
</evidence>